<dbReference type="EMBL" id="PVWO01000593">
    <property type="protein sequence ID" value="PSB42245.1"/>
    <property type="molecule type" value="Genomic_DNA"/>
</dbReference>
<evidence type="ECO:0000256" key="1">
    <source>
        <dbReference type="ARBA" id="ARBA00007100"/>
    </source>
</evidence>
<protein>
    <recommendedName>
        <fullName evidence="2">Protein SirB1 N-terminal domain-containing protein</fullName>
    </recommendedName>
</protein>
<proteinExistence type="inferred from homology"/>
<dbReference type="InterPro" id="IPR032698">
    <property type="entry name" value="SirB1_N"/>
</dbReference>
<reference evidence="3 4" key="1">
    <citation type="submission" date="2018-03" db="EMBL/GenBank/DDBJ databases">
        <title>The ancient ancestry and fast evolution of plastids.</title>
        <authorList>
            <person name="Moore K.R."/>
            <person name="Magnabosco C."/>
            <person name="Momper L."/>
            <person name="Gold D.A."/>
            <person name="Bosak T."/>
            <person name="Fournier G.P."/>
        </authorList>
    </citation>
    <scope>NUCLEOTIDE SEQUENCE [LARGE SCALE GENOMIC DNA]</scope>
    <source>
        <strain evidence="3 4">CCALA 037</strain>
    </source>
</reference>
<organism evidence="3 4">
    <name type="scientific">Chamaesiphon polymorphus CCALA 037</name>
    <dbReference type="NCBI Taxonomy" id="2107692"/>
    <lineage>
        <taxon>Bacteria</taxon>
        <taxon>Bacillati</taxon>
        <taxon>Cyanobacteriota</taxon>
        <taxon>Cyanophyceae</taxon>
        <taxon>Gomontiellales</taxon>
        <taxon>Chamaesiphonaceae</taxon>
        <taxon>Chamaesiphon</taxon>
    </lineage>
</organism>
<sequence length="221" mass="25744">MNNPLEQFSVEIDRSDRDINLAKAALYISQIEYPDLEIDRYLNIIEEMAAEVTKRLPETHYPLKVIQTINSYLYTELNFHGNETDYYNPANSFLNEVIDRRTGIPITLAVVYLEIAKRIYFPMVGIGMPGHFLIKPNFKDAGIFVDAFNGGEVLFVEDCRQKLIHIYQQDIPFLPPELLQPVTNRQILLRILNNLQANYLNQVDFDRAYVIKQWIEIVGFQ</sequence>
<keyword evidence="4" id="KW-1185">Reference proteome</keyword>
<comment type="caution">
    <text evidence="3">The sequence shown here is derived from an EMBL/GenBank/DDBJ whole genome shotgun (WGS) entry which is preliminary data.</text>
</comment>
<dbReference type="Proteomes" id="UP000238937">
    <property type="component" value="Unassembled WGS sequence"/>
</dbReference>
<dbReference type="AlphaFoldDB" id="A0A2T1FB90"/>
<comment type="similarity">
    <text evidence="1">Belongs to the UPF0162 family.</text>
</comment>
<evidence type="ECO:0000313" key="4">
    <source>
        <dbReference type="Proteomes" id="UP000238937"/>
    </source>
</evidence>
<dbReference type="PANTHER" id="PTHR31350:SF21">
    <property type="entry name" value="F-BOX ONLY PROTEIN 21"/>
    <property type="match status" value="1"/>
</dbReference>
<evidence type="ECO:0000313" key="3">
    <source>
        <dbReference type="EMBL" id="PSB42245.1"/>
    </source>
</evidence>
<feature type="domain" description="Protein SirB1 N-terminal" evidence="2">
    <location>
        <begin position="41"/>
        <end position="193"/>
    </location>
</feature>
<accession>A0A2T1FB90</accession>
<dbReference type="PANTHER" id="PTHR31350">
    <property type="entry name" value="SI:DKEY-261L7.2"/>
    <property type="match status" value="1"/>
</dbReference>
<evidence type="ECO:0000259" key="2">
    <source>
        <dbReference type="Pfam" id="PF13369"/>
    </source>
</evidence>
<dbReference type="Pfam" id="PF13369">
    <property type="entry name" value="Transglut_core2"/>
    <property type="match status" value="1"/>
</dbReference>
<dbReference type="OrthoDB" id="232498at2"/>
<gene>
    <name evidence="3" type="ORF">C7B77_26845</name>
</gene>
<dbReference type="RefSeq" id="WP_106312230.1">
    <property type="nucleotide sequence ID" value="NZ_PVWO01000593.1"/>
</dbReference>
<name>A0A2T1FB90_9CYAN</name>